<dbReference type="AlphaFoldDB" id="A0A848DMS4"/>
<dbReference type="RefSeq" id="WP_169414527.1">
    <property type="nucleotide sequence ID" value="NZ_JAAXKZ010000084.1"/>
</dbReference>
<protein>
    <recommendedName>
        <fullName evidence="4">HPF/RaiA family ribosome-associated protein</fullName>
    </recommendedName>
</protein>
<organism evidence="2 3">
    <name type="scientific">Pseudonocardia bannensis</name>
    <dbReference type="NCBI Taxonomy" id="630973"/>
    <lineage>
        <taxon>Bacteria</taxon>
        <taxon>Bacillati</taxon>
        <taxon>Actinomycetota</taxon>
        <taxon>Actinomycetes</taxon>
        <taxon>Pseudonocardiales</taxon>
        <taxon>Pseudonocardiaceae</taxon>
        <taxon>Pseudonocardia</taxon>
    </lineage>
</organism>
<evidence type="ECO:0000313" key="3">
    <source>
        <dbReference type="Proteomes" id="UP000586918"/>
    </source>
</evidence>
<proteinExistence type="predicted"/>
<comment type="caution">
    <text evidence="2">The sequence shown here is derived from an EMBL/GenBank/DDBJ whole genome shotgun (WGS) entry which is preliminary data.</text>
</comment>
<name>A0A848DMS4_9PSEU</name>
<evidence type="ECO:0000313" key="2">
    <source>
        <dbReference type="EMBL" id="NMH93833.1"/>
    </source>
</evidence>
<evidence type="ECO:0000256" key="1">
    <source>
        <dbReference type="SAM" id="MobiDB-lite"/>
    </source>
</evidence>
<keyword evidence="3" id="KW-1185">Reference proteome</keyword>
<sequence>MTAADDRIAQLQARVRLGAGFGLTDRDRVLRGLSGLAKHLAGWGPEQVDIEASVKDRDGPDQRVTVNLWLTGWPHLVAGSRLPDLDQALVEARKDLIRRIEDEKSRREPHKGRAPAPAGARSASSPLRGRH</sequence>
<gene>
    <name evidence="2" type="ORF">HF519_20105</name>
</gene>
<feature type="compositionally biased region" description="Low complexity" evidence="1">
    <location>
        <begin position="114"/>
        <end position="131"/>
    </location>
</feature>
<dbReference type="InterPro" id="IPR036567">
    <property type="entry name" value="RHF-like"/>
</dbReference>
<accession>A0A848DMS4</accession>
<dbReference type="SUPFAM" id="SSF69754">
    <property type="entry name" value="Ribosome binding protein Y (YfiA homologue)"/>
    <property type="match status" value="1"/>
</dbReference>
<evidence type="ECO:0008006" key="4">
    <source>
        <dbReference type="Google" id="ProtNLM"/>
    </source>
</evidence>
<feature type="region of interest" description="Disordered" evidence="1">
    <location>
        <begin position="99"/>
        <end position="131"/>
    </location>
</feature>
<dbReference type="Proteomes" id="UP000586918">
    <property type="component" value="Unassembled WGS sequence"/>
</dbReference>
<reference evidence="2 3" key="1">
    <citation type="submission" date="2020-04" db="EMBL/GenBank/DDBJ databases">
        <authorList>
            <person name="Klaysubun C."/>
            <person name="Duangmal K."/>
            <person name="Lipun K."/>
        </authorList>
    </citation>
    <scope>NUCLEOTIDE SEQUENCE [LARGE SCALE GENOMIC DNA]</scope>
    <source>
        <strain evidence="2 3">DSM 45300</strain>
    </source>
</reference>
<dbReference type="EMBL" id="JAAXKZ010000084">
    <property type="protein sequence ID" value="NMH93833.1"/>
    <property type="molecule type" value="Genomic_DNA"/>
</dbReference>